<protein>
    <submittedName>
        <fullName evidence="1">Uncharacterized protein</fullName>
    </submittedName>
</protein>
<evidence type="ECO:0000313" key="1">
    <source>
        <dbReference type="EMBL" id="MPM86603.1"/>
    </source>
</evidence>
<gene>
    <name evidence="1" type="ORF">SDC9_133693</name>
</gene>
<name>A0A645DCE1_9ZZZZ</name>
<proteinExistence type="predicted"/>
<sequence length="105" mass="11675">MISRVKHVAEDVGGEVLALARGKQMANQPAFALQNHRVKSFIARSGSRFAYAIHIGECLIRLKRNHSRVTEVGVQPFCIVSGKTTYAQSFGFKKCHIFPAFITNI</sequence>
<organism evidence="1">
    <name type="scientific">bioreactor metagenome</name>
    <dbReference type="NCBI Taxonomy" id="1076179"/>
    <lineage>
        <taxon>unclassified sequences</taxon>
        <taxon>metagenomes</taxon>
        <taxon>ecological metagenomes</taxon>
    </lineage>
</organism>
<reference evidence="1" key="1">
    <citation type="submission" date="2019-08" db="EMBL/GenBank/DDBJ databases">
        <authorList>
            <person name="Kucharzyk K."/>
            <person name="Murdoch R.W."/>
            <person name="Higgins S."/>
            <person name="Loffler F."/>
        </authorList>
    </citation>
    <scope>NUCLEOTIDE SEQUENCE</scope>
</reference>
<comment type="caution">
    <text evidence="1">The sequence shown here is derived from an EMBL/GenBank/DDBJ whole genome shotgun (WGS) entry which is preliminary data.</text>
</comment>
<accession>A0A645DCE1</accession>
<dbReference type="AlphaFoldDB" id="A0A645DCE1"/>
<dbReference type="EMBL" id="VSSQ01034598">
    <property type="protein sequence ID" value="MPM86603.1"/>
    <property type="molecule type" value="Genomic_DNA"/>
</dbReference>